<evidence type="ECO:0000313" key="15">
    <source>
        <dbReference type="EMBL" id="APZ43386.1"/>
    </source>
</evidence>
<keyword evidence="3 13" id="KW-0540">Nuclease</keyword>
<evidence type="ECO:0000256" key="5">
    <source>
        <dbReference type="ARBA" id="ARBA00022759"/>
    </source>
</evidence>
<dbReference type="GO" id="GO:0048476">
    <property type="term" value="C:Holliday junction resolvase complex"/>
    <property type="evidence" value="ECO:0007669"/>
    <property type="project" value="UniProtKB-UniRule"/>
</dbReference>
<feature type="active site" evidence="13">
    <location>
        <position position="7"/>
    </location>
</feature>
<accession>A0A1P8UHR3</accession>
<organism evidence="15 16">
    <name type="scientific">Acidihalobacter ferrooxydans</name>
    <dbReference type="NCBI Taxonomy" id="1765967"/>
    <lineage>
        <taxon>Bacteria</taxon>
        <taxon>Pseudomonadati</taxon>
        <taxon>Pseudomonadota</taxon>
        <taxon>Gammaproteobacteria</taxon>
        <taxon>Chromatiales</taxon>
        <taxon>Ectothiorhodospiraceae</taxon>
        <taxon>Acidihalobacter</taxon>
    </lineage>
</organism>
<comment type="function">
    <text evidence="13">The RuvA-RuvB-RuvC complex processes Holliday junction (HJ) DNA during genetic recombination and DNA repair. Endonuclease that resolves HJ intermediates. Cleaves cruciform DNA by making single-stranded nicks across the HJ at symmetrical positions within the homologous arms, yielding a 5'-phosphate and a 3'-hydroxyl group; requires a central core of homology in the junction. The consensus cleavage sequence is 5'-(A/T)TT(C/G)-3'. Cleavage occurs on the 3'-side of the TT dinucleotide at the point of strand exchange. HJ branch migration catalyzed by RuvA-RuvB allows RuvC to scan DNA until it finds its consensus sequence, where it cleaves and resolves the cruciform DNA.</text>
</comment>
<dbReference type="EC" id="3.1.21.10" evidence="13 14"/>
<feature type="active site" evidence="13">
    <location>
        <position position="66"/>
    </location>
</feature>
<keyword evidence="7 13" id="KW-0378">Hydrolase</keyword>
<dbReference type="EMBL" id="CP019434">
    <property type="protein sequence ID" value="APZ43386.1"/>
    <property type="molecule type" value="Genomic_DNA"/>
</dbReference>
<dbReference type="CDD" id="cd16962">
    <property type="entry name" value="RuvC"/>
    <property type="match status" value="1"/>
</dbReference>
<dbReference type="InterPro" id="IPR002176">
    <property type="entry name" value="X-over_junc_endoDNase_RuvC"/>
</dbReference>
<keyword evidence="9 13" id="KW-0238">DNA-binding</keyword>
<dbReference type="PROSITE" id="PS01321">
    <property type="entry name" value="RUVC"/>
    <property type="match status" value="1"/>
</dbReference>
<evidence type="ECO:0000256" key="1">
    <source>
        <dbReference type="ARBA" id="ARBA00009518"/>
    </source>
</evidence>
<feature type="binding site" evidence="13">
    <location>
        <position position="7"/>
    </location>
    <ligand>
        <name>Mg(2+)</name>
        <dbReference type="ChEBI" id="CHEBI:18420"/>
        <label>1</label>
    </ligand>
</feature>
<dbReference type="RefSeq" id="WP_076837027.1">
    <property type="nucleotide sequence ID" value="NZ_CP019434.1"/>
</dbReference>
<dbReference type="PANTHER" id="PTHR30194">
    <property type="entry name" value="CROSSOVER JUNCTION ENDODEOXYRIBONUCLEASE RUVC"/>
    <property type="match status" value="1"/>
</dbReference>
<keyword evidence="6 13" id="KW-0227">DNA damage</keyword>
<dbReference type="Proteomes" id="UP000243807">
    <property type="component" value="Chromosome"/>
</dbReference>
<evidence type="ECO:0000256" key="7">
    <source>
        <dbReference type="ARBA" id="ARBA00022801"/>
    </source>
</evidence>
<sequence>MRILGIDPGSRVTGYGVIDSDGRSSRHVASGCIRLGAGELPPRLGRIFTEVGDLVAEYAPQALAVEKVFMAKNAASALVLGHARGAAMTACVQAGLEVFEYAPRAVKLAVVGSGAADKAQVQHMMRMLLGLTRAPAADAADALAVALCHAHTHSTRSAVSRVAR</sequence>
<comment type="catalytic activity">
    <reaction evidence="12 13">
        <text>Endonucleolytic cleavage at a junction such as a reciprocal single-stranded crossover between two homologous DNA duplexes (Holliday junction).</text>
        <dbReference type="EC" id="3.1.21.10"/>
    </reaction>
</comment>
<keyword evidence="4 13" id="KW-0479">Metal-binding</keyword>
<dbReference type="KEGG" id="afy:BW247_10035"/>
<evidence type="ECO:0000256" key="10">
    <source>
        <dbReference type="ARBA" id="ARBA00023172"/>
    </source>
</evidence>
<dbReference type="GO" id="GO:0000287">
    <property type="term" value="F:magnesium ion binding"/>
    <property type="evidence" value="ECO:0007669"/>
    <property type="project" value="UniProtKB-UniRule"/>
</dbReference>
<comment type="subcellular location">
    <subcellularLocation>
        <location evidence="13">Cytoplasm</location>
    </subcellularLocation>
</comment>
<evidence type="ECO:0000256" key="14">
    <source>
        <dbReference type="NCBIfam" id="TIGR00228"/>
    </source>
</evidence>
<evidence type="ECO:0000256" key="4">
    <source>
        <dbReference type="ARBA" id="ARBA00022723"/>
    </source>
</evidence>
<dbReference type="GO" id="GO:0003677">
    <property type="term" value="F:DNA binding"/>
    <property type="evidence" value="ECO:0007669"/>
    <property type="project" value="UniProtKB-KW"/>
</dbReference>
<evidence type="ECO:0000313" key="16">
    <source>
        <dbReference type="Proteomes" id="UP000243807"/>
    </source>
</evidence>
<name>A0A1P8UHR3_9GAMM</name>
<evidence type="ECO:0000256" key="3">
    <source>
        <dbReference type="ARBA" id="ARBA00022722"/>
    </source>
</evidence>
<dbReference type="NCBIfam" id="TIGR00228">
    <property type="entry name" value="ruvC"/>
    <property type="match status" value="1"/>
</dbReference>
<feature type="active site" evidence="13">
    <location>
        <position position="138"/>
    </location>
</feature>
<feature type="binding site" evidence="13">
    <location>
        <position position="138"/>
    </location>
    <ligand>
        <name>Mg(2+)</name>
        <dbReference type="ChEBI" id="CHEBI:18420"/>
        <label>1</label>
    </ligand>
</feature>
<dbReference type="SUPFAM" id="SSF53098">
    <property type="entry name" value="Ribonuclease H-like"/>
    <property type="match status" value="1"/>
</dbReference>
<evidence type="ECO:0000256" key="6">
    <source>
        <dbReference type="ARBA" id="ARBA00022763"/>
    </source>
</evidence>
<dbReference type="GO" id="GO:0005737">
    <property type="term" value="C:cytoplasm"/>
    <property type="evidence" value="ECO:0007669"/>
    <property type="project" value="UniProtKB-SubCell"/>
</dbReference>
<proteinExistence type="inferred from homology"/>
<comment type="cofactor">
    <cofactor evidence="13">
        <name>Mg(2+)</name>
        <dbReference type="ChEBI" id="CHEBI:18420"/>
    </cofactor>
    <text evidence="13">Binds 2 Mg(2+) ion per subunit.</text>
</comment>
<comment type="similarity">
    <text evidence="1 13">Belongs to the RuvC family.</text>
</comment>
<dbReference type="GO" id="GO:0008821">
    <property type="term" value="F:crossover junction DNA endonuclease activity"/>
    <property type="evidence" value="ECO:0007669"/>
    <property type="project" value="UniProtKB-UniRule"/>
</dbReference>
<keyword evidence="11 13" id="KW-0234">DNA repair</keyword>
<evidence type="ECO:0000256" key="13">
    <source>
        <dbReference type="HAMAP-Rule" id="MF_00034"/>
    </source>
</evidence>
<keyword evidence="8 13" id="KW-0460">Magnesium</keyword>
<reference evidence="15 16" key="1">
    <citation type="submission" date="2017-01" db="EMBL/GenBank/DDBJ databases">
        <title>Draft sequence of Acidihalobacter ferrooxidans strain DSM 14175 (strain V8).</title>
        <authorList>
            <person name="Khaleque H.N."/>
            <person name="Ramsay J.P."/>
            <person name="Murphy R.J.T."/>
            <person name="Kaksonen A.H."/>
            <person name="Boxall N.J."/>
            <person name="Watkin E.L.J."/>
        </authorList>
    </citation>
    <scope>NUCLEOTIDE SEQUENCE [LARGE SCALE GENOMIC DNA]</scope>
    <source>
        <strain evidence="15 16">V8</strain>
    </source>
</reference>
<dbReference type="FunFam" id="3.30.420.10:FF:000002">
    <property type="entry name" value="Crossover junction endodeoxyribonuclease RuvC"/>
    <property type="match status" value="1"/>
</dbReference>
<dbReference type="HAMAP" id="MF_00034">
    <property type="entry name" value="RuvC"/>
    <property type="match status" value="1"/>
</dbReference>
<dbReference type="AlphaFoldDB" id="A0A1P8UHR3"/>
<protein>
    <recommendedName>
        <fullName evidence="13 14">Crossover junction endodeoxyribonuclease RuvC</fullName>
        <ecNumber evidence="13 14">3.1.21.10</ecNumber>
    </recommendedName>
    <alternativeName>
        <fullName evidence="13">Holliday junction nuclease RuvC</fullName>
    </alternativeName>
    <alternativeName>
        <fullName evidence="13">Holliday junction resolvase RuvC</fullName>
    </alternativeName>
</protein>
<evidence type="ECO:0000256" key="9">
    <source>
        <dbReference type="ARBA" id="ARBA00023125"/>
    </source>
</evidence>
<keyword evidence="10 13" id="KW-0233">DNA recombination</keyword>
<dbReference type="STRING" id="1765967.BW247_10035"/>
<dbReference type="GO" id="GO:0006281">
    <property type="term" value="P:DNA repair"/>
    <property type="evidence" value="ECO:0007669"/>
    <property type="project" value="UniProtKB-UniRule"/>
</dbReference>
<dbReference type="GO" id="GO:0006310">
    <property type="term" value="P:DNA recombination"/>
    <property type="evidence" value="ECO:0007669"/>
    <property type="project" value="UniProtKB-UniRule"/>
</dbReference>
<evidence type="ECO:0000256" key="11">
    <source>
        <dbReference type="ARBA" id="ARBA00023204"/>
    </source>
</evidence>
<dbReference type="PRINTS" id="PR00696">
    <property type="entry name" value="RSOLVASERUVC"/>
</dbReference>
<dbReference type="Pfam" id="PF02075">
    <property type="entry name" value="RuvC"/>
    <property type="match status" value="1"/>
</dbReference>
<dbReference type="PANTHER" id="PTHR30194:SF3">
    <property type="entry name" value="CROSSOVER JUNCTION ENDODEOXYRIBONUCLEASE RUVC"/>
    <property type="match status" value="1"/>
</dbReference>
<evidence type="ECO:0000256" key="2">
    <source>
        <dbReference type="ARBA" id="ARBA00022490"/>
    </source>
</evidence>
<dbReference type="Gene3D" id="3.30.420.10">
    <property type="entry name" value="Ribonuclease H-like superfamily/Ribonuclease H"/>
    <property type="match status" value="1"/>
</dbReference>
<gene>
    <name evidence="13" type="primary">ruvC</name>
    <name evidence="15" type="ORF">BW247_10035</name>
</gene>
<dbReference type="InterPro" id="IPR036397">
    <property type="entry name" value="RNaseH_sf"/>
</dbReference>
<keyword evidence="5 13" id="KW-0255">Endonuclease</keyword>
<dbReference type="InterPro" id="IPR020563">
    <property type="entry name" value="X-over_junc_endoDNase_Mg_BS"/>
</dbReference>
<comment type="subunit">
    <text evidence="13">Homodimer which binds Holliday junction (HJ) DNA. The HJ becomes 2-fold symmetrical on binding to RuvC with unstacked arms; it has a different conformation from HJ DNA in complex with RuvA. In the full resolvosome a probable DNA-RuvA(4)-RuvB(12)-RuvC(2) complex forms which resolves the HJ.</text>
</comment>
<dbReference type="InterPro" id="IPR012337">
    <property type="entry name" value="RNaseH-like_sf"/>
</dbReference>
<keyword evidence="2 13" id="KW-0963">Cytoplasm</keyword>
<evidence type="ECO:0000256" key="8">
    <source>
        <dbReference type="ARBA" id="ARBA00022842"/>
    </source>
</evidence>
<feature type="binding site" evidence="13">
    <location>
        <position position="66"/>
    </location>
    <ligand>
        <name>Mg(2+)</name>
        <dbReference type="ChEBI" id="CHEBI:18420"/>
        <label>2</label>
    </ligand>
</feature>
<keyword evidence="16" id="KW-1185">Reference proteome</keyword>
<dbReference type="OrthoDB" id="9805499at2"/>
<evidence type="ECO:0000256" key="12">
    <source>
        <dbReference type="ARBA" id="ARBA00029354"/>
    </source>
</evidence>